<dbReference type="Gene3D" id="3.60.40.10">
    <property type="entry name" value="PPM-type phosphatase domain"/>
    <property type="match status" value="1"/>
</dbReference>
<dbReference type="Pfam" id="PF07228">
    <property type="entry name" value="SpoIIE"/>
    <property type="match status" value="1"/>
</dbReference>
<feature type="region of interest" description="Disordered" evidence="2">
    <location>
        <begin position="1"/>
        <end position="28"/>
    </location>
</feature>
<evidence type="ECO:0000259" key="3">
    <source>
        <dbReference type="SMART" id="SM00065"/>
    </source>
</evidence>
<dbReference type="GO" id="GO:0016791">
    <property type="term" value="F:phosphatase activity"/>
    <property type="evidence" value="ECO:0007669"/>
    <property type="project" value="TreeGrafter"/>
</dbReference>
<dbReference type="Gene3D" id="3.30.450.40">
    <property type="match status" value="1"/>
</dbReference>
<proteinExistence type="predicted"/>
<evidence type="ECO:0000256" key="2">
    <source>
        <dbReference type="SAM" id="MobiDB-lite"/>
    </source>
</evidence>
<evidence type="ECO:0000259" key="4">
    <source>
        <dbReference type="SMART" id="SM00331"/>
    </source>
</evidence>
<dbReference type="Proteomes" id="UP000655287">
    <property type="component" value="Unassembled WGS sequence"/>
</dbReference>
<dbReference type="PANTHER" id="PTHR43156">
    <property type="entry name" value="STAGE II SPORULATION PROTEIN E-RELATED"/>
    <property type="match status" value="1"/>
</dbReference>
<keyword evidence="6" id="KW-1185">Reference proteome</keyword>
<evidence type="ECO:0000313" key="5">
    <source>
        <dbReference type="EMBL" id="GII76598.1"/>
    </source>
</evidence>
<organism evidence="5 6">
    <name type="scientific">Sphaerisporangium rufum</name>
    <dbReference type="NCBI Taxonomy" id="1381558"/>
    <lineage>
        <taxon>Bacteria</taxon>
        <taxon>Bacillati</taxon>
        <taxon>Actinomycetota</taxon>
        <taxon>Actinomycetes</taxon>
        <taxon>Streptosporangiales</taxon>
        <taxon>Streptosporangiaceae</taxon>
        <taxon>Sphaerisporangium</taxon>
    </lineage>
</organism>
<keyword evidence="1" id="KW-0378">Hydrolase</keyword>
<dbReference type="AlphaFoldDB" id="A0A919R090"/>
<feature type="domain" description="GAF" evidence="3">
    <location>
        <begin position="150"/>
        <end position="299"/>
    </location>
</feature>
<evidence type="ECO:0000313" key="6">
    <source>
        <dbReference type="Proteomes" id="UP000655287"/>
    </source>
</evidence>
<dbReference type="EMBL" id="BOOU01000024">
    <property type="protein sequence ID" value="GII76598.1"/>
    <property type="molecule type" value="Genomic_DNA"/>
</dbReference>
<dbReference type="RefSeq" id="WP_203983227.1">
    <property type="nucleotide sequence ID" value="NZ_BOOU01000024.1"/>
</dbReference>
<protein>
    <recommendedName>
        <fullName evidence="7">Serine phosphatase RsbU, regulator of sigma subunit</fullName>
    </recommendedName>
</protein>
<dbReference type="InterPro" id="IPR029016">
    <property type="entry name" value="GAF-like_dom_sf"/>
</dbReference>
<dbReference type="InterPro" id="IPR003018">
    <property type="entry name" value="GAF"/>
</dbReference>
<dbReference type="SUPFAM" id="SSF55785">
    <property type="entry name" value="PYP-like sensor domain (PAS domain)"/>
    <property type="match status" value="1"/>
</dbReference>
<dbReference type="InterPro" id="IPR052016">
    <property type="entry name" value="Bact_Sigma-Reg"/>
</dbReference>
<dbReference type="SUPFAM" id="SSF55781">
    <property type="entry name" value="GAF domain-like"/>
    <property type="match status" value="1"/>
</dbReference>
<dbReference type="InterPro" id="IPR000014">
    <property type="entry name" value="PAS"/>
</dbReference>
<gene>
    <name evidence="5" type="ORF">Sru01_15800</name>
</gene>
<dbReference type="SUPFAM" id="SSF81606">
    <property type="entry name" value="PP2C-like"/>
    <property type="match status" value="1"/>
</dbReference>
<dbReference type="Gene3D" id="3.30.450.20">
    <property type="entry name" value="PAS domain"/>
    <property type="match status" value="1"/>
</dbReference>
<accession>A0A919R090</accession>
<sequence length="563" mass="59030">MTETRPTAGAVRPAGVSRTGQAGKTPPVPDPALLHAIIEASTEGVVLCDADGRFVMVNSAAARLVPELAAGDPPAAARSLFDRTCPVGETRHTAHGDRLLQVRRERFSLVHHAWYLRDVTGDSARTDALLEERRRNEFLVEASRRLSASLNTRRCARATAELAASFLTDAAMVVLPPTGRHASWLRALPDGTLQEGTIALGDTAAVPGLSEALAGFPPVPSRWLDPAQAPAWLMPEGFGQAGHLLVTPLPGNGVPAGALVLARREDGPAFDEADEILVRVFAARAGAAISAAVLYQEQSATNATLTGDLLPPALPPVPGVEIAGSLRASQQTGLIGGDFYDVYLPDAVTAAADPGRRPLLTLGDVCGKGTGAAVLAGQVRQCLRALLLLEGEPERLVPLINRSLLASPARNAYVTLVLGALRPEPSGHTQVELAVAGHPAPLVLRADGTVEELASYGSMLGVLKQIVVTIVTVDLAPGDVLLLYSDGITEAFGGPAGREMFGAERLKAALATCAGMPVAAVVERLEQISTEWLAHGEHDDRALLAVQAVRPAPRARDRERAAR</sequence>
<reference evidence="5" key="1">
    <citation type="submission" date="2021-01" db="EMBL/GenBank/DDBJ databases">
        <title>Whole genome shotgun sequence of Sphaerisporangium rufum NBRC 109079.</title>
        <authorList>
            <person name="Komaki H."/>
            <person name="Tamura T."/>
        </authorList>
    </citation>
    <scope>NUCLEOTIDE SEQUENCE</scope>
    <source>
        <strain evidence="5">NBRC 109079</strain>
    </source>
</reference>
<dbReference type="SMART" id="SM00065">
    <property type="entry name" value="GAF"/>
    <property type="match status" value="1"/>
</dbReference>
<evidence type="ECO:0008006" key="7">
    <source>
        <dbReference type="Google" id="ProtNLM"/>
    </source>
</evidence>
<dbReference type="SMART" id="SM00331">
    <property type="entry name" value="PP2C_SIG"/>
    <property type="match status" value="1"/>
</dbReference>
<dbReference type="InterPro" id="IPR036457">
    <property type="entry name" value="PPM-type-like_dom_sf"/>
</dbReference>
<dbReference type="Pfam" id="PF13188">
    <property type="entry name" value="PAS_8"/>
    <property type="match status" value="1"/>
</dbReference>
<feature type="domain" description="PPM-type phosphatase" evidence="4">
    <location>
        <begin position="317"/>
        <end position="548"/>
    </location>
</feature>
<dbReference type="PANTHER" id="PTHR43156:SF2">
    <property type="entry name" value="STAGE II SPORULATION PROTEIN E"/>
    <property type="match status" value="1"/>
</dbReference>
<dbReference type="InterPro" id="IPR035965">
    <property type="entry name" value="PAS-like_dom_sf"/>
</dbReference>
<dbReference type="InterPro" id="IPR001932">
    <property type="entry name" value="PPM-type_phosphatase-like_dom"/>
</dbReference>
<evidence type="ECO:0000256" key="1">
    <source>
        <dbReference type="ARBA" id="ARBA00022801"/>
    </source>
</evidence>
<name>A0A919R090_9ACTN</name>
<dbReference type="Pfam" id="PF01590">
    <property type="entry name" value="GAF"/>
    <property type="match status" value="1"/>
</dbReference>
<comment type="caution">
    <text evidence="5">The sequence shown here is derived from an EMBL/GenBank/DDBJ whole genome shotgun (WGS) entry which is preliminary data.</text>
</comment>